<accession>A0A382KV15</accession>
<name>A0A382KV15_9ZZZZ</name>
<dbReference type="EMBL" id="UINC01082319">
    <property type="protein sequence ID" value="SVC26982.1"/>
    <property type="molecule type" value="Genomic_DNA"/>
</dbReference>
<organism evidence="1">
    <name type="scientific">marine metagenome</name>
    <dbReference type="NCBI Taxonomy" id="408172"/>
    <lineage>
        <taxon>unclassified sequences</taxon>
        <taxon>metagenomes</taxon>
        <taxon>ecological metagenomes</taxon>
    </lineage>
</organism>
<sequence>MFTKVVLEEPKYNTDRFVLQEWGDFTWRVSDSEELVGVTHRRFWF</sequence>
<dbReference type="AlphaFoldDB" id="A0A382KV15"/>
<protein>
    <submittedName>
        <fullName evidence="1">Uncharacterized protein</fullName>
    </submittedName>
</protein>
<evidence type="ECO:0000313" key="1">
    <source>
        <dbReference type="EMBL" id="SVC26982.1"/>
    </source>
</evidence>
<reference evidence="1" key="1">
    <citation type="submission" date="2018-05" db="EMBL/GenBank/DDBJ databases">
        <authorList>
            <person name="Lanie J.A."/>
            <person name="Ng W.-L."/>
            <person name="Kazmierczak K.M."/>
            <person name="Andrzejewski T.M."/>
            <person name="Davidsen T.M."/>
            <person name="Wayne K.J."/>
            <person name="Tettelin H."/>
            <person name="Glass J.I."/>
            <person name="Rusch D."/>
            <person name="Podicherti R."/>
            <person name="Tsui H.-C.T."/>
            <person name="Winkler M.E."/>
        </authorList>
    </citation>
    <scope>NUCLEOTIDE SEQUENCE</scope>
</reference>
<proteinExistence type="predicted"/>
<gene>
    <name evidence="1" type="ORF">METZ01_LOCUS279836</name>
</gene>